<comment type="caution">
    <text evidence="2">The sequence shown here is derived from an EMBL/GenBank/DDBJ whole genome shotgun (WGS) entry which is preliminary data.</text>
</comment>
<reference evidence="2 3" key="1">
    <citation type="submission" date="2019-08" db="EMBL/GenBank/DDBJ databases">
        <title>A chromosome-level genome assembly, high-density linkage maps, and genome scans reveal the genomic architecture of hybrid incompatibilities underlying speciation via character displacement in darters (Percidae: Etheostominae).</title>
        <authorList>
            <person name="Moran R.L."/>
            <person name="Catchen J.M."/>
            <person name="Fuller R.C."/>
        </authorList>
    </citation>
    <scope>NUCLEOTIDE SEQUENCE [LARGE SCALE GENOMIC DNA]</scope>
    <source>
        <strain evidence="2">EspeVRDwgs_2016</strain>
        <tissue evidence="2">Muscle</tissue>
    </source>
</reference>
<dbReference type="EMBL" id="VOFY01000005">
    <property type="protein sequence ID" value="KAA8593088.1"/>
    <property type="molecule type" value="Genomic_DNA"/>
</dbReference>
<name>A0A5J5DIM7_9PERO</name>
<evidence type="ECO:0000313" key="2">
    <source>
        <dbReference type="EMBL" id="KAA8593088.1"/>
    </source>
</evidence>
<dbReference type="Proteomes" id="UP000327493">
    <property type="component" value="Chromosome 5"/>
</dbReference>
<feature type="compositionally biased region" description="Polar residues" evidence="1">
    <location>
        <begin position="21"/>
        <end position="31"/>
    </location>
</feature>
<sequence length="147" mass="16388">MKTDLAKYDSRTAEQWPDFTTEPTLQTTSGKSPARKSSIRRQPPSLLGPRPAPSWTTVKGRKLLLLKTCGRTLPQHPGMEFQDPRYWAEDLPQLQCGKRAYAMGTSRCQAIAIGPGMVDGPLFLLRPHTPLFSRMSMLLPPLQTAIV</sequence>
<dbReference type="AlphaFoldDB" id="A0A5J5DIM7"/>
<gene>
    <name evidence="2" type="ORF">FQN60_018543</name>
</gene>
<evidence type="ECO:0000256" key="1">
    <source>
        <dbReference type="SAM" id="MobiDB-lite"/>
    </source>
</evidence>
<organism evidence="2 3">
    <name type="scientific">Etheostoma spectabile</name>
    <name type="common">orangethroat darter</name>
    <dbReference type="NCBI Taxonomy" id="54343"/>
    <lineage>
        <taxon>Eukaryota</taxon>
        <taxon>Metazoa</taxon>
        <taxon>Chordata</taxon>
        <taxon>Craniata</taxon>
        <taxon>Vertebrata</taxon>
        <taxon>Euteleostomi</taxon>
        <taxon>Actinopterygii</taxon>
        <taxon>Neopterygii</taxon>
        <taxon>Teleostei</taxon>
        <taxon>Neoteleostei</taxon>
        <taxon>Acanthomorphata</taxon>
        <taxon>Eupercaria</taxon>
        <taxon>Perciformes</taxon>
        <taxon>Percoidei</taxon>
        <taxon>Percidae</taxon>
        <taxon>Etheostomatinae</taxon>
        <taxon>Etheostoma</taxon>
    </lineage>
</organism>
<feature type="compositionally biased region" description="Basic and acidic residues" evidence="1">
    <location>
        <begin position="1"/>
        <end position="12"/>
    </location>
</feature>
<proteinExistence type="predicted"/>
<evidence type="ECO:0000313" key="3">
    <source>
        <dbReference type="Proteomes" id="UP000327493"/>
    </source>
</evidence>
<keyword evidence="3" id="KW-1185">Reference proteome</keyword>
<accession>A0A5J5DIM7</accession>
<feature type="region of interest" description="Disordered" evidence="1">
    <location>
        <begin position="1"/>
        <end position="55"/>
    </location>
</feature>
<protein>
    <submittedName>
        <fullName evidence="2">Uncharacterized protein</fullName>
    </submittedName>
</protein>